<dbReference type="OrthoDB" id="9810174at2"/>
<evidence type="ECO:0000313" key="3">
    <source>
        <dbReference type="Proteomes" id="UP000037977"/>
    </source>
</evidence>
<dbReference type="InterPro" id="IPR011083">
    <property type="entry name" value="Phage_tail_collar_dom"/>
</dbReference>
<dbReference type="STRING" id="33935.ADM90_10410"/>
<dbReference type="InterPro" id="IPR037053">
    <property type="entry name" value="Phage_tail_collar_dom_sf"/>
</dbReference>
<sequence>MSEAYIGEIRLFSGNFAPKNWALCDGQLLLIASNTALYAILGTIYGGDGKATFALPNLNGRVAIHQGTGAGLTPRNVGASGGTATVTLLTTQMPNHNHLATCNNTQTSNTDPTGALWTEQQGRGSVPAYTTQVNTPMSPLAINITGGNQPHNNMQPYLGLNFIICLNGEWPPKG</sequence>
<dbReference type="Proteomes" id="UP000037977">
    <property type="component" value="Unassembled WGS sequence"/>
</dbReference>
<name>A0A0N0CVQ0_9BACI</name>
<evidence type="ECO:0000259" key="1">
    <source>
        <dbReference type="Pfam" id="PF07484"/>
    </source>
</evidence>
<proteinExistence type="predicted"/>
<organism evidence="2 3">
    <name type="scientific">Lysinibacillus macroides</name>
    <dbReference type="NCBI Taxonomy" id="33935"/>
    <lineage>
        <taxon>Bacteria</taxon>
        <taxon>Bacillati</taxon>
        <taxon>Bacillota</taxon>
        <taxon>Bacilli</taxon>
        <taxon>Bacillales</taxon>
        <taxon>Bacillaceae</taxon>
        <taxon>Lysinibacillus</taxon>
    </lineage>
</organism>
<dbReference type="Pfam" id="PF07484">
    <property type="entry name" value="Collar"/>
    <property type="match status" value="1"/>
</dbReference>
<dbReference type="RefSeq" id="WP_053994959.1">
    <property type="nucleotide sequence ID" value="NZ_CP065643.1"/>
</dbReference>
<protein>
    <submittedName>
        <fullName evidence="2">Tail collar protein</fullName>
    </submittedName>
</protein>
<evidence type="ECO:0000313" key="2">
    <source>
        <dbReference type="EMBL" id="KOY82055.1"/>
    </source>
</evidence>
<dbReference type="Gene3D" id="3.90.1340.10">
    <property type="entry name" value="Phage tail collar domain"/>
    <property type="match status" value="1"/>
</dbReference>
<dbReference type="AlphaFoldDB" id="A0A0N0CVQ0"/>
<accession>A0A0N0CVQ0</accession>
<feature type="domain" description="Phage tail collar" evidence="1">
    <location>
        <begin position="7"/>
        <end position="62"/>
    </location>
</feature>
<dbReference type="EMBL" id="LGCI01000006">
    <property type="protein sequence ID" value="KOY82055.1"/>
    <property type="molecule type" value="Genomic_DNA"/>
</dbReference>
<dbReference type="SUPFAM" id="SSF88874">
    <property type="entry name" value="Receptor-binding domain of short tail fibre protein gp12"/>
    <property type="match status" value="1"/>
</dbReference>
<dbReference type="PATRIC" id="fig|33935.3.peg.3984"/>
<keyword evidence="3" id="KW-1185">Reference proteome</keyword>
<comment type="caution">
    <text evidence="2">The sequence shown here is derived from an EMBL/GenBank/DDBJ whole genome shotgun (WGS) entry which is preliminary data.</text>
</comment>
<gene>
    <name evidence="2" type="ORF">ADM90_10410</name>
</gene>
<reference evidence="2 3" key="1">
    <citation type="submission" date="2015-07" db="EMBL/GenBank/DDBJ databases">
        <title>Genome sequencing project for genomic taxonomy and phylogenomics of Bacillus-like bacteria.</title>
        <authorList>
            <person name="Liu B."/>
            <person name="Wang J."/>
            <person name="Zhu Y."/>
            <person name="Liu G."/>
            <person name="Chen Q."/>
            <person name="Chen Z."/>
            <person name="Che J."/>
            <person name="Ge C."/>
            <person name="Shi H."/>
            <person name="Pan Z."/>
            <person name="Liu X."/>
        </authorList>
    </citation>
    <scope>NUCLEOTIDE SEQUENCE [LARGE SCALE GENOMIC DNA]</scope>
    <source>
        <strain evidence="2 3">DSM 54</strain>
    </source>
</reference>